<dbReference type="SUPFAM" id="SSF50249">
    <property type="entry name" value="Nucleic acid-binding proteins"/>
    <property type="match status" value="2"/>
</dbReference>
<evidence type="ECO:0000256" key="3">
    <source>
        <dbReference type="ARBA" id="ARBA00009479"/>
    </source>
</evidence>
<dbReference type="InterPro" id="IPR013852">
    <property type="entry name" value="Transl_elong_P/YeiP_CS"/>
</dbReference>
<dbReference type="GO" id="GO:0005829">
    <property type="term" value="C:cytosol"/>
    <property type="evidence" value="ECO:0007669"/>
    <property type="project" value="UniProtKB-ARBA"/>
</dbReference>
<gene>
    <name evidence="9" type="ORF">MNBD_UNCLBAC01-1488</name>
</gene>
<evidence type="ECO:0000259" key="7">
    <source>
        <dbReference type="SMART" id="SM00841"/>
    </source>
</evidence>
<dbReference type="Pfam" id="PF09285">
    <property type="entry name" value="Elong-fact-P_C"/>
    <property type="match status" value="1"/>
</dbReference>
<dbReference type="InterPro" id="IPR012340">
    <property type="entry name" value="NA-bd_OB-fold"/>
</dbReference>
<dbReference type="EMBL" id="UOGJ01000137">
    <property type="protein sequence ID" value="VAX37771.1"/>
    <property type="molecule type" value="Genomic_DNA"/>
</dbReference>
<feature type="domain" description="Translation elongation factor P/YeiP central" evidence="8">
    <location>
        <begin position="57"/>
        <end position="111"/>
    </location>
</feature>
<keyword evidence="5 9" id="KW-0251">Elongation factor</keyword>
<reference evidence="9" key="1">
    <citation type="submission" date="2018-06" db="EMBL/GenBank/DDBJ databases">
        <authorList>
            <person name="Zhirakovskaya E."/>
        </authorList>
    </citation>
    <scope>NUCLEOTIDE SEQUENCE</scope>
</reference>
<dbReference type="PANTHER" id="PTHR30053:SF12">
    <property type="entry name" value="ELONGATION FACTOR P (EF-P) FAMILY PROTEIN"/>
    <property type="match status" value="1"/>
</dbReference>
<evidence type="ECO:0000256" key="6">
    <source>
        <dbReference type="ARBA" id="ARBA00022917"/>
    </source>
</evidence>
<keyword evidence="6" id="KW-0648">Protein biosynthesis</keyword>
<dbReference type="Pfam" id="PF01132">
    <property type="entry name" value="EFP"/>
    <property type="match status" value="1"/>
</dbReference>
<dbReference type="AlphaFoldDB" id="A0A3B1DFY5"/>
<evidence type="ECO:0000313" key="9">
    <source>
        <dbReference type="EMBL" id="VAX37771.1"/>
    </source>
</evidence>
<protein>
    <submittedName>
        <fullName evidence="9">Translation elongation factor P</fullName>
    </submittedName>
</protein>
<dbReference type="CDD" id="cd05794">
    <property type="entry name" value="S1_EF-P_repeat_2"/>
    <property type="match status" value="1"/>
</dbReference>
<dbReference type="NCBIfam" id="NF001810">
    <property type="entry name" value="PRK00529.1"/>
    <property type="match status" value="1"/>
</dbReference>
<dbReference type="Gene3D" id="2.40.50.140">
    <property type="entry name" value="Nucleic acid-binding proteins"/>
    <property type="match status" value="2"/>
</dbReference>
<dbReference type="UniPathway" id="UPA00345"/>
<dbReference type="FunFam" id="2.40.50.140:FF:000009">
    <property type="entry name" value="Elongation factor P"/>
    <property type="match status" value="1"/>
</dbReference>
<organism evidence="9">
    <name type="scientific">hydrothermal vent metagenome</name>
    <dbReference type="NCBI Taxonomy" id="652676"/>
    <lineage>
        <taxon>unclassified sequences</taxon>
        <taxon>metagenomes</taxon>
        <taxon>ecological metagenomes</taxon>
    </lineage>
</organism>
<dbReference type="InterPro" id="IPR008991">
    <property type="entry name" value="Translation_prot_SH3-like_sf"/>
</dbReference>
<comment type="similarity">
    <text evidence="3">Belongs to the elongation factor P family.</text>
</comment>
<comment type="pathway">
    <text evidence="2">Protein biosynthesis; polypeptide chain elongation.</text>
</comment>
<evidence type="ECO:0000256" key="5">
    <source>
        <dbReference type="ARBA" id="ARBA00022768"/>
    </source>
</evidence>
<dbReference type="InterPro" id="IPR011768">
    <property type="entry name" value="Transl_elongation_fac_P"/>
</dbReference>
<accession>A0A3B1DFY5</accession>
<dbReference type="InterPro" id="IPR013185">
    <property type="entry name" value="Transl_elong_KOW-like"/>
</dbReference>
<dbReference type="InterPro" id="IPR015365">
    <property type="entry name" value="Elong-fact-P_C"/>
</dbReference>
<dbReference type="PANTHER" id="PTHR30053">
    <property type="entry name" value="ELONGATION FACTOR P"/>
    <property type="match status" value="1"/>
</dbReference>
<evidence type="ECO:0000256" key="4">
    <source>
        <dbReference type="ARBA" id="ARBA00022490"/>
    </source>
</evidence>
<dbReference type="GO" id="GO:0003746">
    <property type="term" value="F:translation elongation factor activity"/>
    <property type="evidence" value="ECO:0007669"/>
    <property type="project" value="UniProtKB-KW"/>
</dbReference>
<name>A0A3B1DFY5_9ZZZZ</name>
<dbReference type="SUPFAM" id="SSF50104">
    <property type="entry name" value="Translation proteins SH3-like domain"/>
    <property type="match status" value="1"/>
</dbReference>
<dbReference type="InterPro" id="IPR001059">
    <property type="entry name" value="Transl_elong_P/YeiP_cen"/>
</dbReference>
<dbReference type="Pfam" id="PF08207">
    <property type="entry name" value="EFP_N"/>
    <property type="match status" value="1"/>
</dbReference>
<dbReference type="Gene3D" id="2.30.30.30">
    <property type="match status" value="1"/>
</dbReference>
<dbReference type="SMART" id="SM00841">
    <property type="entry name" value="Elong-fact-P_C"/>
    <property type="match status" value="1"/>
</dbReference>
<dbReference type="FunFam" id="2.40.50.140:FF:000004">
    <property type="entry name" value="Elongation factor P"/>
    <property type="match status" value="1"/>
</dbReference>
<dbReference type="NCBIfam" id="TIGR00038">
    <property type="entry name" value="efp"/>
    <property type="match status" value="1"/>
</dbReference>
<dbReference type="HAMAP" id="MF_00141">
    <property type="entry name" value="EF_P"/>
    <property type="match status" value="1"/>
</dbReference>
<feature type="domain" description="Elongation factor P C-terminal" evidence="7">
    <location>
        <begin position="119"/>
        <end position="174"/>
    </location>
</feature>
<dbReference type="PIRSF" id="PIRSF005901">
    <property type="entry name" value="EF-P"/>
    <property type="match status" value="1"/>
</dbReference>
<proteinExistence type="inferred from homology"/>
<dbReference type="InterPro" id="IPR014722">
    <property type="entry name" value="Rib_uL2_dom2"/>
</dbReference>
<dbReference type="CDD" id="cd04470">
    <property type="entry name" value="S1_EF-P_repeat_1"/>
    <property type="match status" value="1"/>
</dbReference>
<evidence type="ECO:0000256" key="2">
    <source>
        <dbReference type="ARBA" id="ARBA00004815"/>
    </source>
</evidence>
<dbReference type="PROSITE" id="PS01275">
    <property type="entry name" value="EFP"/>
    <property type="match status" value="1"/>
</dbReference>
<sequence length="177" mass="19943">MGLRINGDIFIISEYSHVKPGKGSAFVRIKLKNIKTKQVLERTFKTADKLDDVPLEERKLQNLYKSGDSFHFMDYSTYEEMIVPESVIGDDVKFLQDDLEVTGTIYNDDVLRIILPFFIKAEIVQTDPGLKGDSSKAGYKPATIDAGATIQVPLFVNIGDFVKVDTRTGTYVERVKK</sequence>
<dbReference type="InterPro" id="IPR020599">
    <property type="entry name" value="Transl_elong_fac_P/YeiP"/>
</dbReference>
<dbReference type="FunFam" id="2.30.30.30:FF:000003">
    <property type="entry name" value="Elongation factor P"/>
    <property type="match status" value="1"/>
</dbReference>
<dbReference type="SMART" id="SM01185">
    <property type="entry name" value="EFP"/>
    <property type="match status" value="1"/>
</dbReference>
<evidence type="ECO:0000259" key="8">
    <source>
        <dbReference type="SMART" id="SM01185"/>
    </source>
</evidence>
<comment type="subcellular location">
    <subcellularLocation>
        <location evidence="1">Cytoplasm</location>
    </subcellularLocation>
</comment>
<dbReference type="GO" id="GO:0043043">
    <property type="term" value="P:peptide biosynthetic process"/>
    <property type="evidence" value="ECO:0007669"/>
    <property type="project" value="InterPro"/>
</dbReference>
<evidence type="ECO:0000256" key="1">
    <source>
        <dbReference type="ARBA" id="ARBA00004496"/>
    </source>
</evidence>
<keyword evidence="4" id="KW-0963">Cytoplasm</keyword>